<evidence type="ECO:0000256" key="1">
    <source>
        <dbReference type="SAM" id="Phobius"/>
    </source>
</evidence>
<feature type="transmembrane region" description="Helical" evidence="1">
    <location>
        <begin position="45"/>
        <end position="66"/>
    </location>
</feature>
<protein>
    <submittedName>
        <fullName evidence="3">Uncharacterized protein</fullName>
    </submittedName>
</protein>
<evidence type="ECO:0000313" key="4">
    <source>
        <dbReference type="Proteomes" id="UP001201449"/>
    </source>
</evidence>
<feature type="signal peptide" evidence="2">
    <location>
        <begin position="1"/>
        <end position="21"/>
    </location>
</feature>
<feature type="transmembrane region" description="Helical" evidence="1">
    <location>
        <begin position="78"/>
        <end position="96"/>
    </location>
</feature>
<keyword evidence="1" id="KW-1133">Transmembrane helix</keyword>
<evidence type="ECO:0000256" key="2">
    <source>
        <dbReference type="SAM" id="SignalP"/>
    </source>
</evidence>
<dbReference type="Proteomes" id="UP001201449">
    <property type="component" value="Unassembled WGS sequence"/>
</dbReference>
<reference evidence="3 4" key="1">
    <citation type="submission" date="2022-01" db="EMBL/GenBank/DDBJ databases">
        <title>Mariniradius saccharolyticus sp. nov., isolated from sediment of a river.</title>
        <authorList>
            <person name="Liu H."/>
        </authorList>
    </citation>
    <scope>NUCLEOTIDE SEQUENCE [LARGE SCALE GENOMIC DNA]</scope>
    <source>
        <strain evidence="3 4">RY-2</strain>
    </source>
</reference>
<name>A0ABS9BY52_9BACT</name>
<organism evidence="3 4">
    <name type="scientific">Mariniradius sediminis</name>
    <dbReference type="NCBI Taxonomy" id="2909237"/>
    <lineage>
        <taxon>Bacteria</taxon>
        <taxon>Pseudomonadati</taxon>
        <taxon>Bacteroidota</taxon>
        <taxon>Cytophagia</taxon>
        <taxon>Cytophagales</taxon>
        <taxon>Cyclobacteriaceae</taxon>
        <taxon>Mariniradius</taxon>
    </lineage>
</organism>
<gene>
    <name evidence="3" type="ORF">L0U89_14500</name>
</gene>
<accession>A0ABS9BY52</accession>
<comment type="caution">
    <text evidence="3">The sequence shown here is derived from an EMBL/GenBank/DDBJ whole genome shotgun (WGS) entry which is preliminary data.</text>
</comment>
<dbReference type="EMBL" id="JAKEVZ010000011">
    <property type="protein sequence ID" value="MCF1752270.1"/>
    <property type="molecule type" value="Genomic_DNA"/>
</dbReference>
<sequence>MKILFVCFSLALLFLVQPILAQQDSNQFLIQEYVKQSERQKKTGLVMLGAGVGAVVLGTVLFAAAWDSGSGFAGGASVFFLAAGSISTLVSIPIIISSASNGRKAGKLSMGLGQTQALQAPGFSPNACPTISFSLPLNAQKR</sequence>
<keyword evidence="2" id="KW-0732">Signal</keyword>
<keyword evidence="4" id="KW-1185">Reference proteome</keyword>
<proteinExistence type="predicted"/>
<keyword evidence="1" id="KW-0812">Transmembrane</keyword>
<keyword evidence="1" id="KW-0472">Membrane</keyword>
<feature type="chain" id="PRO_5046624548" evidence="2">
    <location>
        <begin position="22"/>
        <end position="142"/>
    </location>
</feature>
<evidence type="ECO:0000313" key="3">
    <source>
        <dbReference type="EMBL" id="MCF1752270.1"/>
    </source>
</evidence>